<sequence length="74" mass="8142">MYYGISLIVVGLLLRYLLARNKLDRTPTANVRQYDSFEAYRNNMLLRAGAKLVGLLSVLTGMLLIGLALAKGSP</sequence>
<evidence type="ECO:0000313" key="3">
    <source>
        <dbReference type="Proteomes" id="UP000664628"/>
    </source>
</evidence>
<evidence type="ECO:0008006" key="4">
    <source>
        <dbReference type="Google" id="ProtNLM"/>
    </source>
</evidence>
<feature type="transmembrane region" description="Helical" evidence="1">
    <location>
        <begin position="52"/>
        <end position="70"/>
    </location>
</feature>
<comment type="caution">
    <text evidence="2">The sequence shown here is derived from an EMBL/GenBank/DDBJ whole genome shotgun (WGS) entry which is preliminary data.</text>
</comment>
<evidence type="ECO:0000256" key="1">
    <source>
        <dbReference type="SAM" id="Phobius"/>
    </source>
</evidence>
<keyword evidence="1" id="KW-0472">Membrane</keyword>
<reference evidence="2 3" key="1">
    <citation type="submission" date="2021-03" db="EMBL/GenBank/DDBJ databases">
        <title>Fibrella sp. HMF5405 genome sequencing and assembly.</title>
        <authorList>
            <person name="Kang H."/>
            <person name="Kim H."/>
            <person name="Bae S."/>
            <person name="Joh K."/>
        </authorList>
    </citation>
    <scope>NUCLEOTIDE SEQUENCE [LARGE SCALE GENOMIC DNA]</scope>
    <source>
        <strain evidence="2 3">HMF5405</strain>
    </source>
</reference>
<dbReference type="Proteomes" id="UP000664628">
    <property type="component" value="Unassembled WGS sequence"/>
</dbReference>
<evidence type="ECO:0000313" key="2">
    <source>
        <dbReference type="EMBL" id="MBO0953048.1"/>
    </source>
</evidence>
<keyword evidence="1" id="KW-1133">Transmembrane helix</keyword>
<proteinExistence type="predicted"/>
<accession>A0ABS3JSU1</accession>
<gene>
    <name evidence="2" type="ORF">J2I46_31030</name>
</gene>
<keyword evidence="3" id="KW-1185">Reference proteome</keyword>
<name>A0ABS3JSU1_9BACT</name>
<protein>
    <recommendedName>
        <fullName evidence="4">Molybdenum ABC transporter permease</fullName>
    </recommendedName>
</protein>
<organism evidence="2 3">
    <name type="scientific">Fibrella forsythiae</name>
    <dbReference type="NCBI Taxonomy" id="2817061"/>
    <lineage>
        <taxon>Bacteria</taxon>
        <taxon>Pseudomonadati</taxon>
        <taxon>Bacteroidota</taxon>
        <taxon>Cytophagia</taxon>
        <taxon>Cytophagales</taxon>
        <taxon>Spirosomataceae</taxon>
        <taxon>Fibrella</taxon>
    </lineage>
</organism>
<dbReference type="RefSeq" id="WP_207333000.1">
    <property type="nucleotide sequence ID" value="NZ_JAFMYW010000018.1"/>
</dbReference>
<keyword evidence="1" id="KW-0812">Transmembrane</keyword>
<dbReference type="EMBL" id="JAFMYW010000018">
    <property type="protein sequence ID" value="MBO0953048.1"/>
    <property type="molecule type" value="Genomic_DNA"/>
</dbReference>